<dbReference type="Gene3D" id="3.30.565.10">
    <property type="entry name" value="Histidine kinase-like ATPase, C-terminal domain"/>
    <property type="match status" value="1"/>
</dbReference>
<dbReference type="InterPro" id="IPR003594">
    <property type="entry name" value="HATPase_dom"/>
</dbReference>
<dbReference type="RefSeq" id="WP_377945809.1">
    <property type="nucleotide sequence ID" value="NZ_JBHUCX010000099.1"/>
</dbReference>
<evidence type="ECO:0000256" key="5">
    <source>
        <dbReference type="ARBA" id="ARBA00022741"/>
    </source>
</evidence>
<evidence type="ECO:0000256" key="1">
    <source>
        <dbReference type="ARBA" id="ARBA00000085"/>
    </source>
</evidence>
<dbReference type="InterPro" id="IPR036890">
    <property type="entry name" value="HATPase_C_sf"/>
</dbReference>
<dbReference type="Pfam" id="PF07730">
    <property type="entry name" value="HisKA_3"/>
    <property type="match status" value="1"/>
</dbReference>
<name>A0ABW4JSN5_9BACL</name>
<organism evidence="11 12">
    <name type="scientific">Alicyclobacillus fodiniaquatilis</name>
    <dbReference type="NCBI Taxonomy" id="1661150"/>
    <lineage>
        <taxon>Bacteria</taxon>
        <taxon>Bacillati</taxon>
        <taxon>Bacillota</taxon>
        <taxon>Bacilli</taxon>
        <taxon>Bacillales</taxon>
        <taxon>Alicyclobacillaceae</taxon>
        <taxon>Alicyclobacillus</taxon>
    </lineage>
</organism>
<keyword evidence="6 11" id="KW-0418">Kinase</keyword>
<keyword evidence="4" id="KW-0808">Transferase</keyword>
<evidence type="ECO:0000256" key="6">
    <source>
        <dbReference type="ARBA" id="ARBA00022777"/>
    </source>
</evidence>
<dbReference type="PANTHER" id="PTHR24421">
    <property type="entry name" value="NITRATE/NITRITE SENSOR PROTEIN NARX-RELATED"/>
    <property type="match status" value="1"/>
</dbReference>
<evidence type="ECO:0000256" key="8">
    <source>
        <dbReference type="ARBA" id="ARBA00023012"/>
    </source>
</evidence>
<evidence type="ECO:0000259" key="10">
    <source>
        <dbReference type="Pfam" id="PF07730"/>
    </source>
</evidence>
<reference evidence="12" key="1">
    <citation type="journal article" date="2019" name="Int. J. Syst. Evol. Microbiol.">
        <title>The Global Catalogue of Microorganisms (GCM) 10K type strain sequencing project: providing services to taxonomists for standard genome sequencing and annotation.</title>
        <authorList>
            <consortium name="The Broad Institute Genomics Platform"/>
            <consortium name="The Broad Institute Genome Sequencing Center for Infectious Disease"/>
            <person name="Wu L."/>
            <person name="Ma J."/>
        </authorList>
    </citation>
    <scope>NUCLEOTIDE SEQUENCE [LARGE SCALE GENOMIC DNA]</scope>
    <source>
        <strain evidence="12">CGMCC 1.12286</strain>
    </source>
</reference>
<evidence type="ECO:0000259" key="9">
    <source>
        <dbReference type="Pfam" id="PF02518"/>
    </source>
</evidence>
<feature type="domain" description="Histidine kinase/HSP90-like ATPase" evidence="9">
    <location>
        <begin position="188"/>
        <end position="268"/>
    </location>
</feature>
<dbReference type="SUPFAM" id="SSF55874">
    <property type="entry name" value="ATPase domain of HSP90 chaperone/DNA topoisomerase II/histidine kinase"/>
    <property type="match status" value="1"/>
</dbReference>
<dbReference type="InterPro" id="IPR011712">
    <property type="entry name" value="Sig_transdc_His_kin_sub3_dim/P"/>
</dbReference>
<evidence type="ECO:0000256" key="4">
    <source>
        <dbReference type="ARBA" id="ARBA00022679"/>
    </source>
</evidence>
<dbReference type="GO" id="GO:0016301">
    <property type="term" value="F:kinase activity"/>
    <property type="evidence" value="ECO:0007669"/>
    <property type="project" value="UniProtKB-KW"/>
</dbReference>
<evidence type="ECO:0000256" key="7">
    <source>
        <dbReference type="ARBA" id="ARBA00022840"/>
    </source>
</evidence>
<sequence length="277" mass="31009">MVPSRIKVSLFLIPAIVIGLFETLRHTLLENILPTELGNWVTACIDAGVIALVARKLFLAYAKKEQELSQEKASRAVLEERERLARVLHDQIAQSIFYAGVQVTAAKTMCLDHADKTLAHNLNDVLLSLREIDENVRQAIFNLKHNTMEGANLEDRIRTFLEKTLSGNDIAWDFQVARSVGQLSPAEQVQLFGILQESITNVVKHARATQVTVTFSADEENSGHWSFMIQDNGIGFNTDAVRDGRYGLDIIASRARDIAATLTIQSRHGDTRLHIRR</sequence>
<evidence type="ECO:0000313" key="11">
    <source>
        <dbReference type="EMBL" id="MFD1677887.1"/>
    </source>
</evidence>
<comment type="catalytic activity">
    <reaction evidence="1">
        <text>ATP + protein L-histidine = ADP + protein N-phospho-L-histidine.</text>
        <dbReference type="EC" id="2.7.13.3"/>
    </reaction>
</comment>
<dbReference type="InterPro" id="IPR050482">
    <property type="entry name" value="Sensor_HK_TwoCompSys"/>
</dbReference>
<dbReference type="EMBL" id="JBHUCX010000099">
    <property type="protein sequence ID" value="MFD1677887.1"/>
    <property type="molecule type" value="Genomic_DNA"/>
</dbReference>
<evidence type="ECO:0000256" key="2">
    <source>
        <dbReference type="ARBA" id="ARBA00012438"/>
    </source>
</evidence>
<gene>
    <name evidence="11" type="ORF">ACFSB2_24795</name>
</gene>
<proteinExistence type="predicted"/>
<accession>A0ABW4JSN5</accession>
<dbReference type="PANTHER" id="PTHR24421:SF10">
    <property type="entry name" value="NITRATE_NITRITE SENSOR PROTEIN NARQ"/>
    <property type="match status" value="1"/>
</dbReference>
<protein>
    <recommendedName>
        <fullName evidence="2">histidine kinase</fullName>
        <ecNumber evidence="2">2.7.13.3</ecNumber>
    </recommendedName>
</protein>
<dbReference type="Pfam" id="PF02518">
    <property type="entry name" value="HATPase_c"/>
    <property type="match status" value="1"/>
</dbReference>
<comment type="caution">
    <text evidence="11">The sequence shown here is derived from an EMBL/GenBank/DDBJ whole genome shotgun (WGS) entry which is preliminary data.</text>
</comment>
<evidence type="ECO:0000256" key="3">
    <source>
        <dbReference type="ARBA" id="ARBA00022553"/>
    </source>
</evidence>
<keyword evidence="7" id="KW-0067">ATP-binding</keyword>
<keyword evidence="3" id="KW-0597">Phosphoprotein</keyword>
<keyword evidence="5" id="KW-0547">Nucleotide-binding</keyword>
<keyword evidence="8" id="KW-0902">Two-component regulatory system</keyword>
<feature type="domain" description="Signal transduction histidine kinase subgroup 3 dimerisation and phosphoacceptor" evidence="10">
    <location>
        <begin position="80"/>
        <end position="145"/>
    </location>
</feature>
<dbReference type="CDD" id="cd16917">
    <property type="entry name" value="HATPase_UhpB-NarQ-NarX-like"/>
    <property type="match status" value="1"/>
</dbReference>
<dbReference type="EC" id="2.7.13.3" evidence="2"/>
<dbReference type="Gene3D" id="1.20.5.1930">
    <property type="match status" value="1"/>
</dbReference>
<evidence type="ECO:0000313" key="12">
    <source>
        <dbReference type="Proteomes" id="UP001597079"/>
    </source>
</evidence>
<dbReference type="Proteomes" id="UP001597079">
    <property type="component" value="Unassembled WGS sequence"/>
</dbReference>
<keyword evidence="12" id="KW-1185">Reference proteome</keyword>